<dbReference type="InterPro" id="IPR027372">
    <property type="entry name" value="Phytase-like_dom"/>
</dbReference>
<dbReference type="KEGG" id="acad:UA74_06110"/>
<dbReference type="Pfam" id="PF13449">
    <property type="entry name" value="Phytase-like"/>
    <property type="match status" value="1"/>
</dbReference>
<keyword evidence="1" id="KW-0732">Signal</keyword>
<evidence type="ECO:0000256" key="1">
    <source>
        <dbReference type="SAM" id="SignalP"/>
    </source>
</evidence>
<dbReference type="Proteomes" id="UP000185511">
    <property type="component" value="Chromosome"/>
</dbReference>
<feature type="signal peptide" evidence="1">
    <location>
        <begin position="1"/>
        <end position="27"/>
    </location>
</feature>
<evidence type="ECO:0000259" key="2">
    <source>
        <dbReference type="Pfam" id="PF13449"/>
    </source>
</evidence>
<organism evidence="3 4">
    <name type="scientific">Actinoalloteichus fjordicus</name>
    <dbReference type="NCBI Taxonomy" id="1612552"/>
    <lineage>
        <taxon>Bacteria</taxon>
        <taxon>Bacillati</taxon>
        <taxon>Actinomycetota</taxon>
        <taxon>Actinomycetes</taxon>
        <taxon>Pseudonocardiales</taxon>
        <taxon>Pseudonocardiaceae</taxon>
        <taxon>Actinoalloteichus</taxon>
    </lineage>
</organism>
<sequence length="395" mass="42557">MSSRMSASILAAIVATTLLVPQSAAVAQEPTVRLLGEQTIAHRLIFQDTVVGGLSSIDHDRRTGQYALLSDDWSDHSPARYYTAEIELDADGLHGVELIDVTSFRRPDGRFYPTIDEWRVEQHEHPVAERNALGTVDPEELRIDPWTGDVAWTSEGQRNVLPGQTPQDPATVLMDPAIRLSTADGDYLRDVPTAPQEKMTFGESGPRVNDTFEGLTFAAGGGLLVSALESPLEQDGPPPTPDQGAVTRITVHDRSGPARAQYAYPLDPVFTEPGPGARGSNGLSSLLAYDAVDPTRFLAVERAYVSDAGTSVRVYEFSTAWATDVLNRHSLADGDFRPASKRLLVDLGEVGATLDNIEGITWGPILPGGERTLLLVSDDNFSSAQSTRITALAVG</sequence>
<name>A0AAC9PQZ3_9PSEU</name>
<gene>
    <name evidence="3" type="ORF">UA74_06110</name>
</gene>
<feature type="chain" id="PRO_5042170187" description="Phytase-like domain-containing protein" evidence="1">
    <location>
        <begin position="28"/>
        <end position="395"/>
    </location>
</feature>
<accession>A0AAC9PQZ3</accession>
<feature type="domain" description="Phytase-like" evidence="2">
    <location>
        <begin position="50"/>
        <end position="381"/>
    </location>
</feature>
<reference evidence="4" key="1">
    <citation type="submission" date="2016-06" db="EMBL/GenBank/DDBJ databases">
        <title>Complete genome sequence of Actinoalloteichus fjordicus DSM 46855 (=ADI127-17), type strain of the new species Actinoalloteichus fjordicus.</title>
        <authorList>
            <person name="Ruckert C."/>
            <person name="Nouioui I."/>
            <person name="Willmese J."/>
            <person name="van Wezel G."/>
            <person name="Klenk H.-P."/>
            <person name="Kalinowski J."/>
            <person name="Zotchev S.B."/>
        </authorList>
    </citation>
    <scope>NUCLEOTIDE SEQUENCE [LARGE SCALE GENOMIC DNA]</scope>
    <source>
        <strain evidence="4">ADI127-7</strain>
    </source>
</reference>
<proteinExistence type="predicted"/>
<dbReference type="EMBL" id="CP016076">
    <property type="protein sequence ID" value="APU13296.1"/>
    <property type="molecule type" value="Genomic_DNA"/>
</dbReference>
<dbReference type="AlphaFoldDB" id="A0AAC9PQZ3"/>
<protein>
    <recommendedName>
        <fullName evidence="2">Phytase-like domain-containing protein</fullName>
    </recommendedName>
</protein>
<evidence type="ECO:0000313" key="4">
    <source>
        <dbReference type="Proteomes" id="UP000185511"/>
    </source>
</evidence>
<keyword evidence="4" id="KW-1185">Reference proteome</keyword>
<dbReference type="RefSeq" id="WP_075743468.1">
    <property type="nucleotide sequence ID" value="NZ_CP016076.1"/>
</dbReference>
<evidence type="ECO:0000313" key="3">
    <source>
        <dbReference type="EMBL" id="APU13296.1"/>
    </source>
</evidence>